<feature type="non-terminal residue" evidence="2">
    <location>
        <position position="167"/>
    </location>
</feature>
<feature type="compositionally biased region" description="Basic residues" evidence="1">
    <location>
        <begin position="74"/>
        <end position="98"/>
    </location>
</feature>
<feature type="region of interest" description="Disordered" evidence="1">
    <location>
        <begin position="1"/>
        <end position="167"/>
    </location>
</feature>
<name>A0A6J4PEY2_9ACTN</name>
<proteinExistence type="predicted"/>
<gene>
    <name evidence="2" type="ORF">AVDCRST_MAG06-2891</name>
</gene>
<feature type="non-terminal residue" evidence="2">
    <location>
        <position position="1"/>
    </location>
</feature>
<evidence type="ECO:0000256" key="1">
    <source>
        <dbReference type="SAM" id="MobiDB-lite"/>
    </source>
</evidence>
<feature type="compositionally biased region" description="Basic and acidic residues" evidence="1">
    <location>
        <begin position="1"/>
        <end position="20"/>
    </location>
</feature>
<feature type="compositionally biased region" description="Basic residues" evidence="1">
    <location>
        <begin position="35"/>
        <end position="47"/>
    </location>
</feature>
<dbReference type="AlphaFoldDB" id="A0A6J4PEY2"/>
<feature type="compositionally biased region" description="Low complexity" evidence="1">
    <location>
        <begin position="54"/>
        <end position="71"/>
    </location>
</feature>
<reference evidence="2" key="1">
    <citation type="submission" date="2020-02" db="EMBL/GenBank/DDBJ databases">
        <authorList>
            <person name="Meier V. D."/>
        </authorList>
    </citation>
    <scope>NUCLEOTIDE SEQUENCE</scope>
    <source>
        <strain evidence="2">AVDCRST_MAG06</strain>
    </source>
</reference>
<evidence type="ECO:0000313" key="2">
    <source>
        <dbReference type="EMBL" id="CAA9412587.1"/>
    </source>
</evidence>
<sequence length="167" mass="18608">RPAAHDVRPHRDLRRPRLDPRPVAGDGVGEGGAGRRGRPSPRRRGGRRDRAVQPRRAPARPRTGALPPAAAGRGGRRVRRGGAPRHRHHVRPGRRRGDRARGALHDDRTRLPLRPDGRRPRRRRPHHRDPARPGGAHHAPAGRRHPRRADPRPRHPARAPGTPPPAV</sequence>
<organism evidence="2">
    <name type="scientific">uncultured Nocardioides sp</name>
    <dbReference type="NCBI Taxonomy" id="198441"/>
    <lineage>
        <taxon>Bacteria</taxon>
        <taxon>Bacillati</taxon>
        <taxon>Actinomycetota</taxon>
        <taxon>Actinomycetes</taxon>
        <taxon>Propionibacteriales</taxon>
        <taxon>Nocardioidaceae</taxon>
        <taxon>Nocardioides</taxon>
        <taxon>environmental samples</taxon>
    </lineage>
</organism>
<feature type="compositionally biased region" description="Basic residues" evidence="1">
    <location>
        <begin position="119"/>
        <end position="129"/>
    </location>
</feature>
<accession>A0A6J4PEY2</accession>
<feature type="compositionally biased region" description="Basic and acidic residues" evidence="1">
    <location>
        <begin position="99"/>
        <end position="118"/>
    </location>
</feature>
<dbReference type="EMBL" id="CADCUP010000195">
    <property type="protein sequence ID" value="CAA9412587.1"/>
    <property type="molecule type" value="Genomic_DNA"/>
</dbReference>
<protein>
    <submittedName>
        <fullName evidence="2">L-lactate dehydrogenase</fullName>
    </submittedName>
</protein>